<protein>
    <submittedName>
        <fullName evidence="1">WD40 repeat domain-containing protein</fullName>
    </submittedName>
</protein>
<sequence>MRVCVPILVILIIALGDTTGVLRQASAENGVGQHELAKLADSVRYSGQLELLEVSPEGSSIALAWFGENTGGEKTRQLQLVDTSTFQSVMAPSPIGSKNRTGSLSFSPDGNLLAVGIDYGAQIWDAARHRRSSTLPEGHLVWQGQFHPRRAELISNGGQRLIERWQPGNPVPIGQIETPYDRVVRLRFCQNGTRLLVVGNRGGKQSLAIHRFPGFELDETLLSDLPLRSITEIRLSPDQTRFVALRPHGRLDLGDMTTMTLKGSVNCGGHVHQYRFVGNDHLMATVGTSQLVWINLDEKSVTIIARPQLATPQFLVLDSPKRLVGTVAETESITRLCVWDLVPLLPNAVDHEMSPSAHHARGVKMCLEDKDWRQGLVHLRRSPYSSIAKLAAEDLDAGVDPLARISVAQQWVTFSRQAENSDFRQLARSAAEKNLRQAIGTSKGLTRLRAEAALKELRIDASAENAN</sequence>
<comment type="caution">
    <text evidence="1">The sequence shown here is derived from an EMBL/GenBank/DDBJ whole genome shotgun (WGS) entry which is preliminary data.</text>
</comment>
<dbReference type="SUPFAM" id="SSF69322">
    <property type="entry name" value="Tricorn protease domain 2"/>
    <property type="match status" value="1"/>
</dbReference>
<dbReference type="Proteomes" id="UP001239462">
    <property type="component" value="Unassembled WGS sequence"/>
</dbReference>
<evidence type="ECO:0000313" key="1">
    <source>
        <dbReference type="EMBL" id="MDM4019021.1"/>
    </source>
</evidence>
<accession>A0ABT7PSD5</accession>
<reference evidence="1 2" key="1">
    <citation type="submission" date="2023-06" db="EMBL/GenBank/DDBJ databases">
        <title>Roseiconus lacunae JC819 isolated from Gulf of Mannar region, Tamil Nadu.</title>
        <authorList>
            <person name="Pk S."/>
            <person name="Ch S."/>
            <person name="Ch V.R."/>
        </authorList>
    </citation>
    <scope>NUCLEOTIDE SEQUENCE [LARGE SCALE GENOMIC DNA]</scope>
    <source>
        <strain evidence="1 2">JC819</strain>
    </source>
</reference>
<name>A0ABT7PSD5_9BACT</name>
<organism evidence="1 2">
    <name type="scientific">Roseiconus lacunae</name>
    <dbReference type="NCBI Taxonomy" id="2605694"/>
    <lineage>
        <taxon>Bacteria</taxon>
        <taxon>Pseudomonadati</taxon>
        <taxon>Planctomycetota</taxon>
        <taxon>Planctomycetia</taxon>
        <taxon>Pirellulales</taxon>
        <taxon>Pirellulaceae</taxon>
        <taxon>Roseiconus</taxon>
    </lineage>
</organism>
<dbReference type="Gene3D" id="2.130.10.10">
    <property type="entry name" value="YVTN repeat-like/Quinoprotein amine dehydrogenase"/>
    <property type="match status" value="1"/>
</dbReference>
<dbReference type="InterPro" id="IPR015943">
    <property type="entry name" value="WD40/YVTN_repeat-like_dom_sf"/>
</dbReference>
<gene>
    <name evidence="1" type="ORF">QTN89_26445</name>
</gene>
<proteinExistence type="predicted"/>
<evidence type="ECO:0000313" key="2">
    <source>
        <dbReference type="Proteomes" id="UP001239462"/>
    </source>
</evidence>
<dbReference type="EMBL" id="JASZZN010000030">
    <property type="protein sequence ID" value="MDM4019021.1"/>
    <property type="molecule type" value="Genomic_DNA"/>
</dbReference>
<keyword evidence="2" id="KW-1185">Reference proteome</keyword>
<dbReference type="RefSeq" id="WP_289167046.1">
    <property type="nucleotide sequence ID" value="NZ_JASZZN010000030.1"/>
</dbReference>